<organism evidence="1">
    <name type="scientific">Rhizophora mucronata</name>
    <name type="common">Asiatic mangrove</name>
    <dbReference type="NCBI Taxonomy" id="61149"/>
    <lineage>
        <taxon>Eukaryota</taxon>
        <taxon>Viridiplantae</taxon>
        <taxon>Streptophyta</taxon>
        <taxon>Embryophyta</taxon>
        <taxon>Tracheophyta</taxon>
        <taxon>Spermatophyta</taxon>
        <taxon>Magnoliopsida</taxon>
        <taxon>eudicotyledons</taxon>
        <taxon>Gunneridae</taxon>
        <taxon>Pentapetalae</taxon>
        <taxon>rosids</taxon>
        <taxon>fabids</taxon>
        <taxon>Malpighiales</taxon>
        <taxon>Rhizophoraceae</taxon>
        <taxon>Rhizophora</taxon>
    </lineage>
</organism>
<dbReference type="EMBL" id="GGEC01037055">
    <property type="protein sequence ID" value="MBX17539.1"/>
    <property type="molecule type" value="Transcribed_RNA"/>
</dbReference>
<protein>
    <submittedName>
        <fullName evidence="1">Uncharacterized protein MANES_16G111900</fullName>
    </submittedName>
</protein>
<sequence>MAVENAEEMIVGTGSERRVDAETVLIGLVQRVRVVSPLREVGVLQFVVLRGDPDSARSLRRQELRGNPGKPGDAQFRGDMVDLVSDFGFRRRQAGREDRQVGRPCIIGCACLRRRRRLLLFLLDASGCTNLANTCSRVDATHYSKIFMEISPNSNWIIIIIKKS</sequence>
<accession>A0A2P2LHT8</accession>
<proteinExistence type="predicted"/>
<name>A0A2P2LHT8_RHIMU</name>
<dbReference type="AlphaFoldDB" id="A0A2P2LHT8"/>
<reference evidence="1" key="1">
    <citation type="submission" date="2018-02" db="EMBL/GenBank/DDBJ databases">
        <title>Rhizophora mucronata_Transcriptome.</title>
        <authorList>
            <person name="Meera S.P."/>
            <person name="Sreeshan A."/>
            <person name="Augustine A."/>
        </authorList>
    </citation>
    <scope>NUCLEOTIDE SEQUENCE</scope>
    <source>
        <tissue evidence="1">Leaf</tissue>
    </source>
</reference>
<evidence type="ECO:0000313" key="1">
    <source>
        <dbReference type="EMBL" id="MBX17539.1"/>
    </source>
</evidence>